<reference evidence="2" key="1">
    <citation type="submission" date="2021-06" db="EMBL/GenBank/DDBJ databases">
        <title>Genome Sequence of Mortierella hyaline Strain SCG-10, a Cold-Adapted, Nitrate-Reducing Fungus Isolated from Soil in Minnesota, USA.</title>
        <authorList>
            <person name="Aldossari N."/>
        </authorList>
    </citation>
    <scope>NUCLEOTIDE SEQUENCE</scope>
    <source>
        <strain evidence="2">SCG-10</strain>
    </source>
</reference>
<dbReference type="GO" id="GO:0005524">
    <property type="term" value="F:ATP binding"/>
    <property type="evidence" value="ECO:0007669"/>
    <property type="project" value="InterPro"/>
</dbReference>
<evidence type="ECO:0000313" key="2">
    <source>
        <dbReference type="EMBL" id="KAG9072124.1"/>
    </source>
</evidence>
<comment type="caution">
    <text evidence="2">The sequence shown here is derived from an EMBL/GenBank/DDBJ whole genome shotgun (WGS) entry which is preliminary data.</text>
</comment>
<dbReference type="PROSITE" id="PS50011">
    <property type="entry name" value="PROTEIN_KINASE_DOM"/>
    <property type="match status" value="1"/>
</dbReference>
<dbReference type="SUPFAM" id="SSF56112">
    <property type="entry name" value="Protein kinase-like (PK-like)"/>
    <property type="match status" value="1"/>
</dbReference>
<sequence length="52" mass="5667">MAAGVAHLHRHGILHGDNKPANILITKQNVVKLADLGEVRYMANISAMSQFN</sequence>
<dbReference type="EMBL" id="JAHRHY010000002">
    <property type="protein sequence ID" value="KAG9072124.1"/>
    <property type="molecule type" value="Genomic_DNA"/>
</dbReference>
<dbReference type="Pfam" id="PF00069">
    <property type="entry name" value="Pkinase"/>
    <property type="match status" value="1"/>
</dbReference>
<gene>
    <name evidence="2" type="ORF">KI688_006348</name>
</gene>
<dbReference type="GO" id="GO:0004672">
    <property type="term" value="F:protein kinase activity"/>
    <property type="evidence" value="ECO:0007669"/>
    <property type="project" value="InterPro"/>
</dbReference>
<dbReference type="AlphaFoldDB" id="A0A9P7Y2H6"/>
<dbReference type="OrthoDB" id="68483at2759"/>
<dbReference type="InterPro" id="IPR000719">
    <property type="entry name" value="Prot_kinase_dom"/>
</dbReference>
<dbReference type="Gene3D" id="1.10.510.10">
    <property type="entry name" value="Transferase(Phosphotransferase) domain 1"/>
    <property type="match status" value="1"/>
</dbReference>
<evidence type="ECO:0000313" key="3">
    <source>
        <dbReference type="Proteomes" id="UP000707451"/>
    </source>
</evidence>
<name>A0A9P7Y2H6_9FUNG</name>
<protein>
    <recommendedName>
        <fullName evidence="1">Protein kinase domain-containing protein</fullName>
    </recommendedName>
</protein>
<organism evidence="2 3">
    <name type="scientific">Linnemannia hyalina</name>
    <dbReference type="NCBI Taxonomy" id="64524"/>
    <lineage>
        <taxon>Eukaryota</taxon>
        <taxon>Fungi</taxon>
        <taxon>Fungi incertae sedis</taxon>
        <taxon>Mucoromycota</taxon>
        <taxon>Mortierellomycotina</taxon>
        <taxon>Mortierellomycetes</taxon>
        <taxon>Mortierellales</taxon>
        <taxon>Mortierellaceae</taxon>
        <taxon>Linnemannia</taxon>
    </lineage>
</organism>
<keyword evidence="3" id="KW-1185">Reference proteome</keyword>
<feature type="domain" description="Protein kinase" evidence="1">
    <location>
        <begin position="1"/>
        <end position="52"/>
    </location>
</feature>
<evidence type="ECO:0000259" key="1">
    <source>
        <dbReference type="PROSITE" id="PS50011"/>
    </source>
</evidence>
<dbReference type="InterPro" id="IPR011009">
    <property type="entry name" value="Kinase-like_dom_sf"/>
</dbReference>
<proteinExistence type="predicted"/>
<accession>A0A9P7Y2H6</accession>
<dbReference type="Proteomes" id="UP000707451">
    <property type="component" value="Unassembled WGS sequence"/>
</dbReference>